<evidence type="ECO:0000256" key="3">
    <source>
        <dbReference type="ARBA" id="ARBA00023136"/>
    </source>
</evidence>
<evidence type="ECO:0000256" key="6">
    <source>
        <dbReference type="SAM" id="Phobius"/>
    </source>
</evidence>
<dbReference type="GO" id="GO:0016020">
    <property type="term" value="C:membrane"/>
    <property type="evidence" value="ECO:0007669"/>
    <property type="project" value="UniProtKB-SubCell"/>
</dbReference>
<proteinExistence type="predicted"/>
<dbReference type="AlphaFoldDB" id="A0A5C6MNI0"/>
<keyword evidence="6" id="KW-1133">Transmembrane helix</keyword>
<organism evidence="9 10">
    <name type="scientific">Takifugu flavidus</name>
    <name type="common">sansaifugu</name>
    <dbReference type="NCBI Taxonomy" id="433684"/>
    <lineage>
        <taxon>Eukaryota</taxon>
        <taxon>Metazoa</taxon>
        <taxon>Chordata</taxon>
        <taxon>Craniata</taxon>
        <taxon>Vertebrata</taxon>
        <taxon>Euteleostomi</taxon>
        <taxon>Actinopterygii</taxon>
        <taxon>Neopterygii</taxon>
        <taxon>Teleostei</taxon>
        <taxon>Neoteleostei</taxon>
        <taxon>Acanthomorphata</taxon>
        <taxon>Eupercaria</taxon>
        <taxon>Tetraodontiformes</taxon>
        <taxon>Tetradontoidea</taxon>
        <taxon>Tetraodontidae</taxon>
        <taxon>Takifugu</taxon>
    </lineage>
</organism>
<reference evidence="9 10" key="1">
    <citation type="submission" date="2019-04" db="EMBL/GenBank/DDBJ databases">
        <title>Chromosome genome assembly for Takifugu flavidus.</title>
        <authorList>
            <person name="Xiao S."/>
        </authorList>
    </citation>
    <scope>NUCLEOTIDE SEQUENCE [LARGE SCALE GENOMIC DNA]</scope>
    <source>
        <strain evidence="9">HTHZ2018</strain>
        <tissue evidence="9">Muscle</tissue>
    </source>
</reference>
<evidence type="ECO:0000256" key="7">
    <source>
        <dbReference type="SAM" id="SignalP"/>
    </source>
</evidence>
<keyword evidence="10" id="KW-1185">Reference proteome</keyword>
<keyword evidence="6" id="KW-0812">Transmembrane</keyword>
<dbReference type="InterPro" id="IPR007110">
    <property type="entry name" value="Ig-like_dom"/>
</dbReference>
<dbReference type="PROSITE" id="PS50835">
    <property type="entry name" value="IG_LIKE"/>
    <property type="match status" value="1"/>
</dbReference>
<dbReference type="PANTHER" id="PTHR12080">
    <property type="entry name" value="SIGNALING LYMPHOCYTIC ACTIVATION MOLECULE"/>
    <property type="match status" value="1"/>
</dbReference>
<feature type="transmembrane region" description="Helical" evidence="6">
    <location>
        <begin position="238"/>
        <end position="261"/>
    </location>
</feature>
<evidence type="ECO:0000256" key="1">
    <source>
        <dbReference type="ARBA" id="ARBA00004370"/>
    </source>
</evidence>
<feature type="region of interest" description="Disordered" evidence="5">
    <location>
        <begin position="266"/>
        <end position="371"/>
    </location>
</feature>
<evidence type="ECO:0000313" key="9">
    <source>
        <dbReference type="EMBL" id="TWW54957.1"/>
    </source>
</evidence>
<comment type="caution">
    <text evidence="9">The sequence shown here is derived from an EMBL/GenBank/DDBJ whole genome shotgun (WGS) entry which is preliminary data.</text>
</comment>
<feature type="signal peptide" evidence="7">
    <location>
        <begin position="1"/>
        <end position="40"/>
    </location>
</feature>
<feature type="chain" id="PRO_5023039149" description="Ig-like domain-containing protein" evidence="7">
    <location>
        <begin position="41"/>
        <end position="371"/>
    </location>
</feature>
<keyword evidence="3 6" id="KW-0472">Membrane</keyword>
<keyword evidence="2 7" id="KW-0732">Signal</keyword>
<dbReference type="EMBL" id="RHFK02000022">
    <property type="protein sequence ID" value="TWW54957.1"/>
    <property type="molecule type" value="Genomic_DNA"/>
</dbReference>
<dbReference type="Gene3D" id="2.60.40.10">
    <property type="entry name" value="Immunoglobulins"/>
    <property type="match status" value="2"/>
</dbReference>
<dbReference type="Proteomes" id="UP000324091">
    <property type="component" value="Chromosome 9"/>
</dbReference>
<protein>
    <recommendedName>
        <fullName evidence="8">Ig-like domain-containing protein</fullName>
    </recommendedName>
</protein>
<sequence length="371" mass="40880">MLHFRSFSGDLLSGSTETKHCRGMKAVMGLLLMLVRVSLGVETSCDGRQDKTQCYGALGGTLVLQLMDKVPEILTFKWRKSNVTILNRIGNGPVTIDARLSNRSEFISHNGTLRMNSLSRTDGGEYTLEIFNEDGVRTAVRTQQLNIQAPVSTVRLTSECLSQGEKRMSCSSDGDSPQYSWTLDGDTLTDDQLLSGNNETNEIILKQTVSGRLVCLVRNHISEASVTEMISTCGRSTLMVIGIVLSLLLIGLMAAFVMVCAHKRRESSNARGGNDQELQYADVKRQQPSRDVQPQAEMGGYGQITFSAQTDKPPVGRGAVQRGQEVEYGEIKFAERPQQKNRLMGPSGSPQGAPQVEYGEIKFIERPRRAR</sequence>
<evidence type="ECO:0000313" key="10">
    <source>
        <dbReference type="Proteomes" id="UP000324091"/>
    </source>
</evidence>
<feature type="compositionally biased region" description="Basic and acidic residues" evidence="5">
    <location>
        <begin position="359"/>
        <end position="371"/>
    </location>
</feature>
<evidence type="ECO:0000256" key="2">
    <source>
        <dbReference type="ARBA" id="ARBA00022729"/>
    </source>
</evidence>
<evidence type="ECO:0000259" key="8">
    <source>
        <dbReference type="PROSITE" id="PS50835"/>
    </source>
</evidence>
<accession>A0A5C6MNI0</accession>
<dbReference type="PANTHER" id="PTHR12080:SF111">
    <property type="entry name" value="IMMUNOGLOBULIN V-SET DOMAIN-CONTAINING PROTEIN"/>
    <property type="match status" value="1"/>
</dbReference>
<dbReference type="SUPFAM" id="SSF48726">
    <property type="entry name" value="Immunoglobulin"/>
    <property type="match status" value="1"/>
</dbReference>
<dbReference type="InterPro" id="IPR036179">
    <property type="entry name" value="Ig-like_dom_sf"/>
</dbReference>
<comment type="subcellular location">
    <subcellularLocation>
        <location evidence="1">Membrane</location>
    </subcellularLocation>
</comment>
<evidence type="ECO:0000256" key="5">
    <source>
        <dbReference type="SAM" id="MobiDB-lite"/>
    </source>
</evidence>
<evidence type="ECO:0000256" key="4">
    <source>
        <dbReference type="ARBA" id="ARBA00023180"/>
    </source>
</evidence>
<feature type="compositionally biased region" description="Basic and acidic residues" evidence="5">
    <location>
        <begin position="329"/>
        <end position="338"/>
    </location>
</feature>
<name>A0A5C6MNI0_9TELE</name>
<keyword evidence="4" id="KW-0325">Glycoprotein</keyword>
<dbReference type="InterPro" id="IPR015631">
    <property type="entry name" value="CD2/SLAM_rcpt"/>
</dbReference>
<gene>
    <name evidence="9" type="ORF">D4764_09G0000060</name>
</gene>
<dbReference type="InterPro" id="IPR013783">
    <property type="entry name" value="Ig-like_fold"/>
</dbReference>
<feature type="domain" description="Ig-like" evidence="8">
    <location>
        <begin position="150"/>
        <end position="227"/>
    </location>
</feature>